<organism evidence="1 2">
    <name type="scientific">Pseudaeromonas sharmana</name>
    <dbReference type="NCBI Taxonomy" id="328412"/>
    <lineage>
        <taxon>Bacteria</taxon>
        <taxon>Pseudomonadati</taxon>
        <taxon>Pseudomonadota</taxon>
        <taxon>Gammaproteobacteria</taxon>
        <taxon>Aeromonadales</taxon>
        <taxon>Aeromonadaceae</taxon>
        <taxon>Pseudaeromonas</taxon>
    </lineage>
</organism>
<keyword evidence="2" id="KW-1185">Reference proteome</keyword>
<protein>
    <submittedName>
        <fullName evidence="1">Uncharacterized protein</fullName>
    </submittedName>
</protein>
<evidence type="ECO:0000313" key="2">
    <source>
        <dbReference type="Proteomes" id="UP001595692"/>
    </source>
</evidence>
<comment type="caution">
    <text evidence="1">The sequence shown here is derived from an EMBL/GenBank/DDBJ whole genome shotgun (WGS) entry which is preliminary data.</text>
</comment>
<dbReference type="Proteomes" id="UP001595692">
    <property type="component" value="Unassembled WGS sequence"/>
</dbReference>
<proteinExistence type="predicted"/>
<gene>
    <name evidence="1" type="ORF">ACFOSS_04070</name>
</gene>
<evidence type="ECO:0000313" key="1">
    <source>
        <dbReference type="EMBL" id="MFC3912648.1"/>
    </source>
</evidence>
<name>A0ABV8CKK6_9GAMM</name>
<reference evidence="2" key="1">
    <citation type="journal article" date="2019" name="Int. J. Syst. Evol. Microbiol.">
        <title>The Global Catalogue of Microorganisms (GCM) 10K type strain sequencing project: providing services to taxonomists for standard genome sequencing and annotation.</title>
        <authorList>
            <consortium name="The Broad Institute Genomics Platform"/>
            <consortium name="The Broad Institute Genome Sequencing Center for Infectious Disease"/>
            <person name="Wu L."/>
            <person name="Ma J."/>
        </authorList>
    </citation>
    <scope>NUCLEOTIDE SEQUENCE [LARGE SCALE GENOMIC DNA]</scope>
    <source>
        <strain evidence="2">CCUG 54939</strain>
    </source>
</reference>
<accession>A0ABV8CKK6</accession>
<dbReference type="EMBL" id="JBHSAF010000002">
    <property type="protein sequence ID" value="MFC3912648.1"/>
    <property type="molecule type" value="Genomic_DNA"/>
</dbReference>
<sequence>MRLLLLGLWLWIAMPALSASRALCWLDCEADLTLLLLSWQQRTPAGSFQLQPESPEQNRLWPTAPPSLGASLPLSMQEGGWKLKRLRPELRWRSEWGDTGVRFDGNRVRLRLDSADRLQRWQLTVDPDDIKFEFRLAY</sequence>
<dbReference type="RefSeq" id="WP_377150784.1">
    <property type="nucleotide sequence ID" value="NZ_JBHSAF010000002.1"/>
</dbReference>